<comment type="caution">
    <text evidence="1">The sequence shown here is derived from an EMBL/GenBank/DDBJ whole genome shotgun (WGS) entry which is preliminary data.</text>
</comment>
<name>A0A9K3DQR8_HELAN</name>
<dbReference type="EMBL" id="MNCJ02000331">
    <property type="protein sequence ID" value="KAF5759410.1"/>
    <property type="molecule type" value="Genomic_DNA"/>
</dbReference>
<dbReference type="Gramene" id="mRNA:HanXRQr2_Chr16g0740931">
    <property type="protein sequence ID" value="CDS:HanXRQr2_Chr16g0740931.1"/>
    <property type="gene ID" value="HanXRQr2_Chr16g0740931"/>
</dbReference>
<organism evidence="1 2">
    <name type="scientific">Helianthus annuus</name>
    <name type="common">Common sunflower</name>
    <dbReference type="NCBI Taxonomy" id="4232"/>
    <lineage>
        <taxon>Eukaryota</taxon>
        <taxon>Viridiplantae</taxon>
        <taxon>Streptophyta</taxon>
        <taxon>Embryophyta</taxon>
        <taxon>Tracheophyta</taxon>
        <taxon>Spermatophyta</taxon>
        <taxon>Magnoliopsida</taxon>
        <taxon>eudicotyledons</taxon>
        <taxon>Gunneridae</taxon>
        <taxon>Pentapetalae</taxon>
        <taxon>asterids</taxon>
        <taxon>campanulids</taxon>
        <taxon>Asterales</taxon>
        <taxon>Asteraceae</taxon>
        <taxon>Asteroideae</taxon>
        <taxon>Heliantheae alliance</taxon>
        <taxon>Heliantheae</taxon>
        <taxon>Helianthus</taxon>
    </lineage>
</organism>
<gene>
    <name evidence="1" type="ORF">HanXRQr2_Chr16g0740931</name>
</gene>
<sequence length="191" mass="20295">MPRSLNFDTPVITSQHSAAPDVQYLGGLARMRSGSSAMTQALGSYFQPSGSSVQHQGSFFQHQGSFTSSGGYMGTQPAQGSSQFQGSSQVQGFSQVQGSSQVQGFSQVQGSSFQPQGFSSQVFGSMDYPPRPPFTTLQGSNIFQDQGSLRSVQPGSSDVHQGDFIPMQTIATSGPSIIHPVNMDSHPEFQT</sequence>
<evidence type="ECO:0000313" key="1">
    <source>
        <dbReference type="EMBL" id="KAF5759410.1"/>
    </source>
</evidence>
<reference evidence="1" key="2">
    <citation type="submission" date="2020-06" db="EMBL/GenBank/DDBJ databases">
        <title>Helianthus annuus Genome sequencing and assembly Release 2.</title>
        <authorList>
            <person name="Gouzy J."/>
            <person name="Langlade N."/>
            <person name="Munos S."/>
        </authorList>
    </citation>
    <scope>NUCLEOTIDE SEQUENCE</scope>
    <source>
        <tissue evidence="1">Leaves</tissue>
    </source>
</reference>
<evidence type="ECO:0000313" key="2">
    <source>
        <dbReference type="Proteomes" id="UP000215914"/>
    </source>
</evidence>
<accession>A0A9K3DQR8</accession>
<proteinExistence type="predicted"/>
<keyword evidence="2" id="KW-1185">Reference proteome</keyword>
<protein>
    <submittedName>
        <fullName evidence="1">Uncharacterized protein</fullName>
    </submittedName>
</protein>
<dbReference type="Proteomes" id="UP000215914">
    <property type="component" value="Unassembled WGS sequence"/>
</dbReference>
<reference evidence="1" key="1">
    <citation type="journal article" date="2017" name="Nature">
        <title>The sunflower genome provides insights into oil metabolism, flowering and Asterid evolution.</title>
        <authorList>
            <person name="Badouin H."/>
            <person name="Gouzy J."/>
            <person name="Grassa C.J."/>
            <person name="Murat F."/>
            <person name="Staton S.E."/>
            <person name="Cottret L."/>
            <person name="Lelandais-Briere C."/>
            <person name="Owens G.L."/>
            <person name="Carrere S."/>
            <person name="Mayjonade B."/>
            <person name="Legrand L."/>
            <person name="Gill N."/>
            <person name="Kane N.C."/>
            <person name="Bowers J.E."/>
            <person name="Hubner S."/>
            <person name="Bellec A."/>
            <person name="Berard A."/>
            <person name="Berges H."/>
            <person name="Blanchet N."/>
            <person name="Boniface M.C."/>
            <person name="Brunel D."/>
            <person name="Catrice O."/>
            <person name="Chaidir N."/>
            <person name="Claudel C."/>
            <person name="Donnadieu C."/>
            <person name="Faraut T."/>
            <person name="Fievet G."/>
            <person name="Helmstetter N."/>
            <person name="King M."/>
            <person name="Knapp S.J."/>
            <person name="Lai Z."/>
            <person name="Le Paslier M.C."/>
            <person name="Lippi Y."/>
            <person name="Lorenzon L."/>
            <person name="Mandel J.R."/>
            <person name="Marage G."/>
            <person name="Marchand G."/>
            <person name="Marquand E."/>
            <person name="Bret-Mestries E."/>
            <person name="Morien E."/>
            <person name="Nambeesan S."/>
            <person name="Nguyen T."/>
            <person name="Pegot-Espagnet P."/>
            <person name="Pouilly N."/>
            <person name="Raftis F."/>
            <person name="Sallet E."/>
            <person name="Schiex T."/>
            <person name="Thomas J."/>
            <person name="Vandecasteele C."/>
            <person name="Vares D."/>
            <person name="Vear F."/>
            <person name="Vautrin S."/>
            <person name="Crespi M."/>
            <person name="Mangin B."/>
            <person name="Burke J.M."/>
            <person name="Salse J."/>
            <person name="Munos S."/>
            <person name="Vincourt P."/>
            <person name="Rieseberg L.H."/>
            <person name="Langlade N.B."/>
        </authorList>
    </citation>
    <scope>NUCLEOTIDE SEQUENCE</scope>
    <source>
        <tissue evidence="1">Leaves</tissue>
    </source>
</reference>
<dbReference type="AlphaFoldDB" id="A0A9K3DQR8"/>